<evidence type="ECO:0000313" key="1">
    <source>
        <dbReference type="EMBL" id="KRK88755.1"/>
    </source>
</evidence>
<gene>
    <name evidence="1" type="ORF">FD17_GL002225</name>
</gene>
<accession>A0A0R1L4W8</accession>
<reference evidence="1 2" key="1">
    <citation type="journal article" date="2015" name="Genome Announc.">
        <title>Expanding the biotechnology potential of lactobacilli through comparative genomics of 213 strains and associated genera.</title>
        <authorList>
            <person name="Sun Z."/>
            <person name="Harris H.M."/>
            <person name="McCann A."/>
            <person name="Guo C."/>
            <person name="Argimon S."/>
            <person name="Zhang W."/>
            <person name="Yang X."/>
            <person name="Jeffery I.B."/>
            <person name="Cooney J.C."/>
            <person name="Kagawa T.F."/>
            <person name="Liu W."/>
            <person name="Song Y."/>
            <person name="Salvetti E."/>
            <person name="Wrobel A."/>
            <person name="Rasinkangas P."/>
            <person name="Parkhill J."/>
            <person name="Rea M.C."/>
            <person name="O'Sullivan O."/>
            <person name="Ritari J."/>
            <person name="Douillard F.P."/>
            <person name="Paul Ross R."/>
            <person name="Yang R."/>
            <person name="Briner A.E."/>
            <person name="Felis G.E."/>
            <person name="de Vos W.M."/>
            <person name="Barrangou R."/>
            <person name="Klaenhammer T.R."/>
            <person name="Caufield P.W."/>
            <person name="Cui Y."/>
            <person name="Zhang H."/>
            <person name="O'Toole P.W."/>
        </authorList>
    </citation>
    <scope>NUCLEOTIDE SEQUENCE [LARGE SCALE GENOMIC DNA]</scope>
    <source>
        <strain evidence="1 2">DSM 19904</strain>
    </source>
</reference>
<dbReference type="PATRIC" id="fig|1423808.3.peg.2258"/>
<evidence type="ECO:0000313" key="2">
    <source>
        <dbReference type="Proteomes" id="UP000051581"/>
    </source>
</evidence>
<comment type="caution">
    <text evidence="1">The sequence shown here is derived from an EMBL/GenBank/DDBJ whole genome shotgun (WGS) entry which is preliminary data.</text>
</comment>
<name>A0A0R1L4W8_9LACO</name>
<dbReference type="AlphaFoldDB" id="A0A0R1L4W8"/>
<organism evidence="1 2">
    <name type="scientific">Lentilactobacillus sunkii DSM 19904</name>
    <dbReference type="NCBI Taxonomy" id="1423808"/>
    <lineage>
        <taxon>Bacteria</taxon>
        <taxon>Bacillati</taxon>
        <taxon>Bacillota</taxon>
        <taxon>Bacilli</taxon>
        <taxon>Lactobacillales</taxon>
        <taxon>Lactobacillaceae</taxon>
        <taxon>Lentilactobacillus</taxon>
    </lineage>
</organism>
<keyword evidence="2" id="KW-1185">Reference proteome</keyword>
<dbReference type="RefSeq" id="WP_057824407.1">
    <property type="nucleotide sequence ID" value="NZ_AZEA01000006.1"/>
</dbReference>
<sequence>MQSDDNGKDHLVIRVDFEDYQPLLTQEEIDTMVDAYGGYAEEVPTAAIPFYPEELVHLDQTLDFLEYHAPFAYGDRVQVVEPVEDYRGLVGTVKEYHPLGSLSHDTDNASDDVIVSFDDEQRELLSAPEYLPITENYPDVDDVPLDDVILAPESLRKLDSSHQQSKKPQEMA</sequence>
<dbReference type="EMBL" id="AZEA01000006">
    <property type="protein sequence ID" value="KRK88755.1"/>
    <property type="molecule type" value="Genomic_DNA"/>
</dbReference>
<proteinExistence type="predicted"/>
<protein>
    <submittedName>
        <fullName evidence="1">Uncharacterized protein</fullName>
    </submittedName>
</protein>
<dbReference type="Proteomes" id="UP000051581">
    <property type="component" value="Unassembled WGS sequence"/>
</dbReference>